<accession>A0ABY2B683</accession>
<evidence type="ECO:0000313" key="2">
    <source>
        <dbReference type="Proteomes" id="UP000295818"/>
    </source>
</evidence>
<proteinExistence type="predicted"/>
<feature type="non-terminal residue" evidence="1">
    <location>
        <position position="1"/>
    </location>
</feature>
<dbReference type="Proteomes" id="UP000295818">
    <property type="component" value="Unassembled WGS sequence"/>
</dbReference>
<dbReference type="Pfam" id="PF13549">
    <property type="entry name" value="ATP-grasp_5"/>
    <property type="match status" value="1"/>
</dbReference>
<dbReference type="SUPFAM" id="SSF56059">
    <property type="entry name" value="Glutathione synthetase ATP-binding domain-like"/>
    <property type="match status" value="1"/>
</dbReference>
<dbReference type="Gene3D" id="3.30.1490.20">
    <property type="entry name" value="ATP-grasp fold, A domain"/>
    <property type="match status" value="1"/>
</dbReference>
<dbReference type="InterPro" id="IPR013815">
    <property type="entry name" value="ATP_grasp_subdomain_1"/>
</dbReference>
<gene>
    <name evidence="1" type="ORF">EV644_1642</name>
</gene>
<comment type="caution">
    <text evidence="1">The sequence shown here is derived from an EMBL/GenBank/DDBJ whole genome shotgun (WGS) entry which is preliminary data.</text>
</comment>
<keyword evidence="2" id="KW-1185">Reference proteome</keyword>
<reference evidence="1 2" key="1">
    <citation type="journal article" date="2015" name="Stand. Genomic Sci.">
        <title>Genomic Encyclopedia of Bacterial and Archaeal Type Strains, Phase III: the genomes of soil and plant-associated and newly described type strains.</title>
        <authorList>
            <person name="Whitman W.B."/>
            <person name="Woyke T."/>
            <person name="Klenk H.P."/>
            <person name="Zhou Y."/>
            <person name="Lilburn T.G."/>
            <person name="Beck B.J."/>
            <person name="De Vos P."/>
            <person name="Vandamme P."/>
            <person name="Eisen J.A."/>
            <person name="Garrity G."/>
            <person name="Hugenholtz P."/>
            <person name="Kyrpides N.C."/>
        </authorList>
    </citation>
    <scope>NUCLEOTIDE SEQUENCE [LARGE SCALE GENOMIC DNA]</scope>
    <source>
        <strain evidence="1 2">VKM Ac-2538</strain>
    </source>
</reference>
<protein>
    <submittedName>
        <fullName evidence="1">ATP-grasp domain-containing protein</fullName>
    </submittedName>
</protein>
<dbReference type="PANTHER" id="PTHR42793">
    <property type="entry name" value="COA BINDING DOMAIN CONTAINING PROTEIN"/>
    <property type="match status" value="1"/>
</dbReference>
<organism evidence="1 2">
    <name type="scientific">Kribbella orskensis</name>
    <dbReference type="NCBI Taxonomy" id="2512216"/>
    <lineage>
        <taxon>Bacteria</taxon>
        <taxon>Bacillati</taxon>
        <taxon>Actinomycetota</taxon>
        <taxon>Actinomycetes</taxon>
        <taxon>Propionibacteriales</taxon>
        <taxon>Kribbellaceae</taxon>
        <taxon>Kribbella</taxon>
    </lineage>
</organism>
<dbReference type="PANTHER" id="PTHR42793:SF1">
    <property type="entry name" value="PEPTIDYL-LYSINE N-ACETYLTRANSFERASE PATZ"/>
    <property type="match status" value="1"/>
</dbReference>
<dbReference type="EMBL" id="SLWM01000064">
    <property type="protein sequence ID" value="TCO07165.1"/>
    <property type="molecule type" value="Genomic_DNA"/>
</dbReference>
<dbReference type="Gene3D" id="3.30.470.20">
    <property type="entry name" value="ATP-grasp fold, B domain"/>
    <property type="match status" value="1"/>
</dbReference>
<sequence>DGSALPVFPFPETAVRALGHAMRYSEWRTRPQGIVPEISGVDFDGARAIVRHFLARQSDGGWLDAKHAEQLMRCAGIAVVPAVAAAGLEAVLAAGERVGYPLVLKTAAPGVVHKTDVGGVRIGIPDAKELEQAYREITVAVGDTHMIVQAMAAPGVELVAGLVRDHLFGPVLMTGSGGVLTDLLADRRWRGLPLTDLDAGEMVRSLRCAPLLAGYRGAAPADESAVLDVLHRIAWLAESVAEIAELDINPLIAAPTGAFAVDVKLHLTPATAEPDWYSRHLR</sequence>
<name>A0ABY2B683_9ACTN</name>
<dbReference type="RefSeq" id="WP_199240402.1">
    <property type="nucleotide sequence ID" value="NZ_SLWM01000064.1"/>
</dbReference>
<evidence type="ECO:0000313" key="1">
    <source>
        <dbReference type="EMBL" id="TCO07165.1"/>
    </source>
</evidence>